<organism evidence="3 4">
    <name type="scientific">Pendulispora rubella</name>
    <dbReference type="NCBI Taxonomy" id="2741070"/>
    <lineage>
        <taxon>Bacteria</taxon>
        <taxon>Pseudomonadati</taxon>
        <taxon>Myxococcota</taxon>
        <taxon>Myxococcia</taxon>
        <taxon>Myxococcales</taxon>
        <taxon>Sorangiineae</taxon>
        <taxon>Pendulisporaceae</taxon>
        <taxon>Pendulispora</taxon>
    </lineage>
</organism>
<evidence type="ECO:0000313" key="4">
    <source>
        <dbReference type="Proteomes" id="UP001374803"/>
    </source>
</evidence>
<keyword evidence="1" id="KW-0472">Membrane</keyword>
<feature type="domain" description="Inositolphosphotransferase Aur1/Ipt1" evidence="2">
    <location>
        <begin position="140"/>
        <end position="309"/>
    </location>
</feature>
<keyword evidence="1" id="KW-0812">Transmembrane</keyword>
<feature type="transmembrane region" description="Helical" evidence="1">
    <location>
        <begin position="69"/>
        <end position="87"/>
    </location>
</feature>
<proteinExistence type="predicted"/>
<keyword evidence="1" id="KW-1133">Transmembrane helix</keyword>
<evidence type="ECO:0000256" key="1">
    <source>
        <dbReference type="SAM" id="Phobius"/>
    </source>
</evidence>
<sequence length="352" mass="38953">MTQQYLDKSLSRADATELSEGRNVLAVFGSRLVRNLAVQDWLVLAYFTVLLLALVFGSGPGRVRCIEHVLIDVGLVGLGLALSRGGLLPHGSLGNTIVYRTTMFGAVFLTYFQLRDILPAVTQHAVDANILAFDLRVFGVEPSLAWDQYVTPATTEWFAFFYFSYFAILIVHVIPFLLAVKNDKLITQFGLGICVVFCTAHTMYMVVPGYGPYAHMAGQFKHQLSGGLFWGLVREAVEAGGAQKDIFPSLHTAAPTFLAIFSYRHRKLLPFKYTWPIVGFFAVQIIGATMFLRWHYLIDIFAGITLASFANFVAAKVPAWESARRARRGLPPVFSPIQFRAAASTAELAAKD</sequence>
<dbReference type="InterPro" id="IPR026841">
    <property type="entry name" value="Aur1/Ipt1"/>
</dbReference>
<reference evidence="3" key="1">
    <citation type="submission" date="2021-12" db="EMBL/GenBank/DDBJ databases">
        <title>Discovery of the Pendulisporaceae a myxobacterial family with distinct sporulation behavior and unique specialized metabolism.</title>
        <authorList>
            <person name="Garcia R."/>
            <person name="Popoff A."/>
            <person name="Bader C.D."/>
            <person name="Loehr J."/>
            <person name="Walesch S."/>
            <person name="Walt C."/>
            <person name="Boldt J."/>
            <person name="Bunk B."/>
            <person name="Haeckl F.J.F.P.J."/>
            <person name="Gunesch A.P."/>
            <person name="Birkelbach J."/>
            <person name="Nuebel U."/>
            <person name="Pietschmann T."/>
            <person name="Bach T."/>
            <person name="Mueller R."/>
        </authorList>
    </citation>
    <scope>NUCLEOTIDE SEQUENCE</scope>
    <source>
        <strain evidence="3">MSr11367</strain>
    </source>
</reference>
<gene>
    <name evidence="3" type="ORF">LVJ94_12455</name>
</gene>
<feature type="transmembrane region" description="Helical" evidence="1">
    <location>
        <begin position="185"/>
        <end position="207"/>
    </location>
</feature>
<evidence type="ECO:0000313" key="3">
    <source>
        <dbReference type="EMBL" id="WXB08040.1"/>
    </source>
</evidence>
<feature type="transmembrane region" description="Helical" evidence="1">
    <location>
        <begin position="300"/>
        <end position="319"/>
    </location>
</feature>
<evidence type="ECO:0000259" key="2">
    <source>
        <dbReference type="Pfam" id="PF14378"/>
    </source>
</evidence>
<protein>
    <submittedName>
        <fullName evidence="3">Phosphatase PAP2 family protein</fullName>
    </submittedName>
</protein>
<dbReference type="RefSeq" id="WP_394837714.1">
    <property type="nucleotide sequence ID" value="NZ_CP089929.1"/>
</dbReference>
<dbReference type="Gene3D" id="1.20.144.10">
    <property type="entry name" value="Phosphatidic acid phosphatase type 2/haloperoxidase"/>
    <property type="match status" value="1"/>
</dbReference>
<feature type="transmembrane region" description="Helical" evidence="1">
    <location>
        <begin position="41"/>
        <end position="57"/>
    </location>
</feature>
<feature type="transmembrane region" description="Helical" evidence="1">
    <location>
        <begin position="157"/>
        <end position="178"/>
    </location>
</feature>
<accession>A0ABZ2LFT5</accession>
<dbReference type="Pfam" id="PF14378">
    <property type="entry name" value="PAP2_3"/>
    <property type="match status" value="1"/>
</dbReference>
<keyword evidence="4" id="KW-1185">Reference proteome</keyword>
<dbReference type="Proteomes" id="UP001374803">
    <property type="component" value="Chromosome"/>
</dbReference>
<name>A0ABZ2LFT5_9BACT</name>
<feature type="transmembrane region" description="Helical" evidence="1">
    <location>
        <begin position="275"/>
        <end position="294"/>
    </location>
</feature>
<dbReference type="EMBL" id="CP089983">
    <property type="protein sequence ID" value="WXB08040.1"/>
    <property type="molecule type" value="Genomic_DNA"/>
</dbReference>